<sequence>MESPDWQPGVEDLSQRAINRESPKHSNTSESRSISSDKTRNCSVCGSRAAGVFFGVLTCWTCKTFFIRHQKAGAGGLKCDNNGQCKLDLGGKLRRRCAYCRYKKCIEVGMRRKERAAVVVAKMGQRLCLVCGDIASGVHFGIVACLGCTKFFRRTIRMGTEDSYMCYNAHRCVINPQNRNTCPRCRLDKCKRLGMSLNASKFGRPRKKQKETERKQDVVTFTLSAENGGLTILNEKGSRNVDVLGRIIDCLIETDIAKQRVLNMLSLAISSPTTSPDDRYSTIKIGFNLTKQNMITMINSLTRQTDTCLSKPSQLGDQQQCKRRKFEQKIQVPNITVVPAYEMTSHAACFSTAWYVPNTIWYNTPTTWFSPHASRFSPLSTQCSQITPQYSPSSTRHSQSASPCNPTSSGQSLSASRNSLTYTWHSQSASRDSPVHTRHSQSASWYSPSFTRCSQSDSRHNPISTRYSQSALRYSPTSIRHSSQSPSRDSPTSTWHTHSQSPSRNNPTSIQQSQSALRNSPTYTAYSQSASRYTPTFTRYSQSASRYTSTFTRYSQSDSRYTPTFTQYSQSDSRYNPISTQYSQSASPYSQTSIRHSSQSASRDSPTSTWHSLTLSKDSPTSTRHGPIVSQYKPHMSRNNPTFHEQFRPIYYKYEQNFSVTF</sequence>
<dbReference type="EMBL" id="CAIIXF020000008">
    <property type="protein sequence ID" value="CAH1791723.1"/>
    <property type="molecule type" value="Genomic_DNA"/>
</dbReference>
<dbReference type="AlphaFoldDB" id="A0A8J1XX19"/>
<feature type="region of interest" description="Disordered" evidence="1">
    <location>
        <begin position="447"/>
        <end position="529"/>
    </location>
</feature>
<name>A0A8J1XX19_OWEFU</name>
<organism evidence="2 3">
    <name type="scientific">Owenia fusiformis</name>
    <name type="common">Polychaete worm</name>
    <dbReference type="NCBI Taxonomy" id="6347"/>
    <lineage>
        <taxon>Eukaryota</taxon>
        <taxon>Metazoa</taxon>
        <taxon>Spiralia</taxon>
        <taxon>Lophotrochozoa</taxon>
        <taxon>Annelida</taxon>
        <taxon>Polychaeta</taxon>
        <taxon>Sedentaria</taxon>
        <taxon>Canalipalpata</taxon>
        <taxon>Sabellida</taxon>
        <taxon>Oweniida</taxon>
        <taxon>Oweniidae</taxon>
        <taxon>Owenia</taxon>
    </lineage>
</organism>
<dbReference type="SUPFAM" id="SSF57716">
    <property type="entry name" value="Glucocorticoid receptor-like (DNA-binding domain)"/>
    <property type="match status" value="2"/>
</dbReference>
<dbReference type="InterPro" id="IPR013088">
    <property type="entry name" value="Znf_NHR/GATA"/>
</dbReference>
<dbReference type="OrthoDB" id="6159439at2759"/>
<dbReference type="GO" id="GO:0045944">
    <property type="term" value="P:positive regulation of transcription by RNA polymerase II"/>
    <property type="evidence" value="ECO:0007669"/>
    <property type="project" value="TreeGrafter"/>
</dbReference>
<dbReference type="PROSITE" id="PS51030">
    <property type="entry name" value="NUCLEAR_REC_DBD_2"/>
    <property type="match status" value="2"/>
</dbReference>
<proteinExistence type="predicted"/>
<dbReference type="GO" id="GO:0000122">
    <property type="term" value="P:negative regulation of transcription by RNA polymerase II"/>
    <property type="evidence" value="ECO:0007669"/>
    <property type="project" value="TreeGrafter"/>
</dbReference>
<dbReference type="GO" id="GO:0030154">
    <property type="term" value="P:cell differentiation"/>
    <property type="evidence" value="ECO:0007669"/>
    <property type="project" value="TreeGrafter"/>
</dbReference>
<dbReference type="GO" id="GO:0008270">
    <property type="term" value="F:zinc ion binding"/>
    <property type="evidence" value="ECO:0007669"/>
    <property type="project" value="InterPro"/>
</dbReference>
<feature type="region of interest" description="Disordered" evidence="1">
    <location>
        <begin position="387"/>
        <end position="416"/>
    </location>
</feature>
<dbReference type="Proteomes" id="UP000749559">
    <property type="component" value="Unassembled WGS sequence"/>
</dbReference>
<feature type="compositionally biased region" description="Polar residues" evidence="1">
    <location>
        <begin position="447"/>
        <end position="472"/>
    </location>
</feature>
<comment type="caution">
    <text evidence="2">The sequence shown here is derived from an EMBL/GenBank/DDBJ whole genome shotgun (WGS) entry which is preliminary data.</text>
</comment>
<reference evidence="2" key="1">
    <citation type="submission" date="2022-03" db="EMBL/GenBank/DDBJ databases">
        <authorList>
            <person name="Martin C."/>
        </authorList>
    </citation>
    <scope>NUCLEOTIDE SEQUENCE</scope>
</reference>
<dbReference type="InterPro" id="IPR050234">
    <property type="entry name" value="Nuclear_hormone_rcpt_NR1"/>
</dbReference>
<dbReference type="PRINTS" id="PR00047">
    <property type="entry name" value="STROIDFINGER"/>
</dbReference>
<feature type="compositionally biased region" description="Polar residues" evidence="1">
    <location>
        <begin position="25"/>
        <end position="34"/>
    </location>
</feature>
<dbReference type="SMART" id="SM00399">
    <property type="entry name" value="ZnF_C4"/>
    <property type="match status" value="2"/>
</dbReference>
<dbReference type="Gene3D" id="3.30.50.10">
    <property type="entry name" value="Erythroid Transcription Factor GATA-1, subunit A"/>
    <property type="match status" value="2"/>
</dbReference>
<dbReference type="PANTHER" id="PTHR24082:SF473">
    <property type="entry name" value="ECDYSONE-INDUCED PROTEIN 75B, ISOFORM B"/>
    <property type="match status" value="1"/>
</dbReference>
<protein>
    <submittedName>
        <fullName evidence="2">Uncharacterized protein</fullName>
    </submittedName>
</protein>
<feature type="compositionally biased region" description="Polar residues" evidence="1">
    <location>
        <begin position="495"/>
        <end position="529"/>
    </location>
</feature>
<dbReference type="GO" id="GO:0009755">
    <property type="term" value="P:hormone-mediated signaling pathway"/>
    <property type="evidence" value="ECO:0007669"/>
    <property type="project" value="TreeGrafter"/>
</dbReference>
<dbReference type="GO" id="GO:0004879">
    <property type="term" value="F:nuclear receptor activity"/>
    <property type="evidence" value="ECO:0007669"/>
    <property type="project" value="TreeGrafter"/>
</dbReference>
<evidence type="ECO:0000256" key="1">
    <source>
        <dbReference type="SAM" id="MobiDB-lite"/>
    </source>
</evidence>
<accession>A0A8J1XX19</accession>
<keyword evidence="3" id="KW-1185">Reference proteome</keyword>
<dbReference type="PROSITE" id="PS00031">
    <property type="entry name" value="NUCLEAR_REC_DBD_1"/>
    <property type="match status" value="1"/>
</dbReference>
<dbReference type="InterPro" id="IPR001628">
    <property type="entry name" value="Znf_hrmn_rcpt"/>
</dbReference>
<evidence type="ECO:0000313" key="2">
    <source>
        <dbReference type="EMBL" id="CAH1791723.1"/>
    </source>
</evidence>
<feature type="compositionally biased region" description="Polar residues" evidence="1">
    <location>
        <begin position="551"/>
        <end position="624"/>
    </location>
</feature>
<dbReference type="Pfam" id="PF00105">
    <property type="entry name" value="zf-C4"/>
    <property type="match status" value="2"/>
</dbReference>
<feature type="region of interest" description="Disordered" evidence="1">
    <location>
        <begin position="551"/>
        <end position="640"/>
    </location>
</feature>
<dbReference type="GO" id="GO:0000978">
    <property type="term" value="F:RNA polymerase II cis-regulatory region sequence-specific DNA binding"/>
    <property type="evidence" value="ECO:0007669"/>
    <property type="project" value="TreeGrafter"/>
</dbReference>
<feature type="region of interest" description="Disordered" evidence="1">
    <location>
        <begin position="1"/>
        <end position="40"/>
    </location>
</feature>
<evidence type="ECO:0000313" key="3">
    <source>
        <dbReference type="Proteomes" id="UP000749559"/>
    </source>
</evidence>
<gene>
    <name evidence="2" type="ORF">OFUS_LOCUS16777</name>
</gene>
<dbReference type="PANTHER" id="PTHR24082">
    <property type="entry name" value="NUCLEAR HORMONE RECEPTOR"/>
    <property type="match status" value="1"/>
</dbReference>
<feature type="compositionally biased region" description="Low complexity" evidence="1">
    <location>
        <begin position="475"/>
        <end position="494"/>
    </location>
</feature>
<dbReference type="CDD" id="cd06916">
    <property type="entry name" value="NR_DBD_like"/>
    <property type="match status" value="1"/>
</dbReference>